<organism evidence="1">
    <name type="scientific">Myoviridae sp. ctBDS4</name>
    <dbReference type="NCBI Taxonomy" id="2823537"/>
    <lineage>
        <taxon>Viruses</taxon>
        <taxon>Duplodnaviria</taxon>
        <taxon>Heunggongvirae</taxon>
        <taxon>Uroviricota</taxon>
        <taxon>Caudoviricetes</taxon>
    </lineage>
</organism>
<name>A0A8S5LEV4_9CAUD</name>
<sequence length="278" mass="29592">MSTLKIQKIEMTESPYYAPGKINDNFDLVSKEFGKILSVVNYETNVISTNTSVSKPGGDSVITGRTVLTGDKGTLLSILPGGDSNISGSVLSIEHDGTIKAPVLIIEGNEKSTIKKLKVETLEVEDINISGAMDYGAITIGNTPVVLSVNSNNVGESASTKLDVSSASYVMLDCSNNNTQLTPGNTALISIDVNNIKVNQIIKLQLYKKNGTNTNLGILNPVANRIFLNVSTSTGYELVQGNPMFDVSKGDGYIEVQCVEFNGSKKLLIVGSKHITGI</sequence>
<reference evidence="1" key="1">
    <citation type="journal article" date="2021" name="Proc. Natl. Acad. Sci. U.S.A.">
        <title>A Catalog of Tens of Thousands of Viruses from Human Metagenomes Reveals Hidden Associations with Chronic Diseases.</title>
        <authorList>
            <person name="Tisza M.J."/>
            <person name="Buck C.B."/>
        </authorList>
    </citation>
    <scope>NUCLEOTIDE SEQUENCE</scope>
    <source>
        <strain evidence="1">CtBDS4</strain>
    </source>
</reference>
<proteinExistence type="predicted"/>
<dbReference type="EMBL" id="BK014700">
    <property type="protein sequence ID" value="DAD68371.1"/>
    <property type="molecule type" value="Genomic_DNA"/>
</dbReference>
<accession>A0A8S5LEV4</accession>
<protein>
    <submittedName>
        <fullName evidence="1">Uncharacterized protein</fullName>
    </submittedName>
</protein>
<evidence type="ECO:0000313" key="1">
    <source>
        <dbReference type="EMBL" id="DAD68371.1"/>
    </source>
</evidence>